<gene>
    <name evidence="1" type="ORF">DPQ33_13370</name>
</gene>
<dbReference type="AlphaFoldDB" id="A0A7M3MC69"/>
<dbReference type="Pfam" id="PF01019">
    <property type="entry name" value="G_glu_transpept"/>
    <property type="match status" value="1"/>
</dbReference>
<accession>A0A7M3MC69</accession>
<protein>
    <submittedName>
        <fullName evidence="1">Gamma-glutamyltransferase</fullName>
    </submittedName>
</protein>
<sequence>MPHGLNLTDPDLAFRSRRSPVCGTRHAAASSQPLATMAGLKVLDQGGSAADAAVAMAAVLAVVEPCSTGLGGDAFALYYEASTRKVHALNGSGRSPAALTPALLASRGVEGAIPALSPLAVTVPGACGAWSDLSQRFGRLGLGHCLEQAVELADKGFAIGPVTAALWRSGAENQLMPAGDPGDLMPGGRTPNAGEIITNPSLAGVLKRISMEGPAGFYDGEIAGVIARVVQAHGGVLAPDDLARHMEQNQSEGVWSESVSGALGDVLIHECPPNGQGLVALIALAILQEMDADLSSPEPTARDCHLMVEALRLGFADAHRHLADPRFMTMTSEELLAPKRIAELACLVDPEKCTDLPAGSPPGTSETVYFCVVDAKGNACSMVNSNYLGFGTGIVPPGLGFSLQNRGANFTLEAGHPNQAGPDKRPYHTIIPAMATRAHDGALLGPFGVMGGFMQPQGHVQVAVNLFCRGGGLDPQKALDLPRFCIPDGDPAAGVVLEDGMDIKITLGLAGTGHMLGTVSGIERSLFGRGQVILRDPESGCLAAGSDPRADGLALAR</sequence>
<dbReference type="RefSeq" id="WP_144303733.1">
    <property type="nucleotide sequence ID" value="NZ_QMIE01000013.1"/>
</dbReference>
<dbReference type="InterPro" id="IPR052896">
    <property type="entry name" value="GGT-like_enzyme"/>
</dbReference>
<dbReference type="OrthoDB" id="5297205at2"/>
<dbReference type="InterPro" id="IPR029055">
    <property type="entry name" value="Ntn_hydrolases_N"/>
</dbReference>
<name>A0A7M3MC69_9BACT</name>
<dbReference type="EMBL" id="QMIE01000013">
    <property type="protein sequence ID" value="TVM15954.1"/>
    <property type="molecule type" value="Genomic_DNA"/>
</dbReference>
<comment type="caution">
    <text evidence="1">The sequence shown here is derived from an EMBL/GenBank/DDBJ whole genome shotgun (WGS) entry which is preliminary data.</text>
</comment>
<dbReference type="PRINTS" id="PR01210">
    <property type="entry name" value="GGTRANSPTASE"/>
</dbReference>
<dbReference type="InterPro" id="IPR043137">
    <property type="entry name" value="GGT_ssub_C"/>
</dbReference>
<evidence type="ECO:0000313" key="2">
    <source>
        <dbReference type="Proteomes" id="UP000448292"/>
    </source>
</evidence>
<dbReference type="Gene3D" id="1.10.246.130">
    <property type="match status" value="1"/>
</dbReference>
<keyword evidence="2" id="KW-1185">Reference proteome</keyword>
<dbReference type="PANTHER" id="PTHR43881:SF1">
    <property type="entry name" value="GAMMA-GLUTAMYLTRANSPEPTIDASE (AFU_ORTHOLOGUE AFUA_4G13580)"/>
    <property type="match status" value="1"/>
</dbReference>
<dbReference type="PANTHER" id="PTHR43881">
    <property type="entry name" value="GAMMA-GLUTAMYLTRANSPEPTIDASE (AFU_ORTHOLOGUE AFUA_4G13580)"/>
    <property type="match status" value="1"/>
</dbReference>
<dbReference type="InterPro" id="IPR043138">
    <property type="entry name" value="GGT_lsub"/>
</dbReference>
<dbReference type="GO" id="GO:0016740">
    <property type="term" value="F:transferase activity"/>
    <property type="evidence" value="ECO:0007669"/>
    <property type="project" value="UniProtKB-KW"/>
</dbReference>
<reference evidence="1 2" key="1">
    <citation type="submission" date="2018-06" db="EMBL/GenBank/DDBJ databases">
        <title>Complete genome of Desulfovibrio indonesiensis P37SLT.</title>
        <authorList>
            <person name="Crispim J.S."/>
            <person name="Vidigal P.M.P."/>
            <person name="Silva L.C.F."/>
            <person name="Laguardia C.N."/>
            <person name="Araujo L.C."/>
            <person name="Dias R.S."/>
            <person name="Sousa M.P."/>
            <person name="Paula S.O."/>
            <person name="Silva C."/>
        </authorList>
    </citation>
    <scope>NUCLEOTIDE SEQUENCE [LARGE SCALE GENOMIC DNA]</scope>
    <source>
        <strain evidence="1 2">P37SLT</strain>
    </source>
</reference>
<organism evidence="1 2">
    <name type="scientific">Oceanidesulfovibrio indonesiensis</name>
    <dbReference type="NCBI Taxonomy" id="54767"/>
    <lineage>
        <taxon>Bacteria</taxon>
        <taxon>Pseudomonadati</taxon>
        <taxon>Thermodesulfobacteriota</taxon>
        <taxon>Desulfovibrionia</taxon>
        <taxon>Desulfovibrionales</taxon>
        <taxon>Desulfovibrionaceae</taxon>
        <taxon>Oceanidesulfovibrio</taxon>
    </lineage>
</organism>
<dbReference type="SUPFAM" id="SSF56235">
    <property type="entry name" value="N-terminal nucleophile aminohydrolases (Ntn hydrolases)"/>
    <property type="match status" value="1"/>
</dbReference>
<dbReference type="Proteomes" id="UP000448292">
    <property type="component" value="Unassembled WGS sequence"/>
</dbReference>
<proteinExistence type="predicted"/>
<keyword evidence="1" id="KW-0808">Transferase</keyword>
<evidence type="ECO:0000313" key="1">
    <source>
        <dbReference type="EMBL" id="TVM15954.1"/>
    </source>
</evidence>
<dbReference type="Gene3D" id="3.60.20.40">
    <property type="match status" value="1"/>
</dbReference>